<evidence type="ECO:0000256" key="1">
    <source>
        <dbReference type="ARBA" id="ARBA00004980"/>
    </source>
</evidence>
<dbReference type="EC" id="2.2.1.7" evidence="11"/>
<evidence type="ECO:0000256" key="11">
    <source>
        <dbReference type="HAMAP-Rule" id="MF_00315"/>
    </source>
</evidence>
<keyword evidence="7 11" id="KW-0784">Thiamine biosynthesis</keyword>
<dbReference type="PANTHER" id="PTHR43322">
    <property type="entry name" value="1-D-DEOXYXYLULOSE 5-PHOSPHATE SYNTHASE-RELATED"/>
    <property type="match status" value="1"/>
</dbReference>
<dbReference type="PROSITE" id="PS00801">
    <property type="entry name" value="TRANSKETOLASE_1"/>
    <property type="match status" value="1"/>
</dbReference>
<feature type="binding site" evidence="11">
    <location>
        <position position="180"/>
    </location>
    <ligand>
        <name>thiamine diphosphate</name>
        <dbReference type="ChEBI" id="CHEBI:58937"/>
    </ligand>
</feature>
<dbReference type="FunFam" id="3.40.50.970:FF:000005">
    <property type="entry name" value="1-deoxy-D-xylulose-5-phosphate synthase"/>
    <property type="match status" value="1"/>
</dbReference>
<comment type="similarity">
    <text evidence="2 11">Belongs to the transketolase family. DXPS subfamily.</text>
</comment>
<gene>
    <name evidence="11" type="primary">dxs</name>
    <name evidence="13" type="ORF">SAMN06295912_105161</name>
</gene>
<comment type="subunit">
    <text evidence="3 11">Homodimer.</text>
</comment>
<dbReference type="InterPro" id="IPR020826">
    <property type="entry name" value="Transketolase_BS"/>
</dbReference>
<proteinExistence type="inferred from homology"/>
<dbReference type="PROSITE" id="PS00802">
    <property type="entry name" value="TRANSKETOLASE_2"/>
    <property type="match status" value="1"/>
</dbReference>
<evidence type="ECO:0000256" key="9">
    <source>
        <dbReference type="ARBA" id="ARBA00023229"/>
    </source>
</evidence>
<dbReference type="FunFam" id="3.40.50.920:FF:000002">
    <property type="entry name" value="1-deoxy-D-xylulose-5-phosphate synthase"/>
    <property type="match status" value="1"/>
</dbReference>
<feature type="binding site" evidence="11">
    <location>
        <position position="151"/>
    </location>
    <ligand>
        <name>Mg(2+)</name>
        <dbReference type="ChEBI" id="CHEBI:18420"/>
    </ligand>
</feature>
<dbReference type="GO" id="GO:0019288">
    <property type="term" value="P:isopentenyl diphosphate biosynthetic process, methylerythritol 4-phosphate pathway"/>
    <property type="evidence" value="ECO:0007669"/>
    <property type="project" value="UniProtKB-ARBA"/>
</dbReference>
<dbReference type="InterPro" id="IPR049557">
    <property type="entry name" value="Transketolase_CS"/>
</dbReference>
<dbReference type="SUPFAM" id="SSF52518">
    <property type="entry name" value="Thiamin diphosphate-binding fold (THDP-binding)"/>
    <property type="match status" value="2"/>
</dbReference>
<dbReference type="InterPro" id="IPR033248">
    <property type="entry name" value="Transketolase_C"/>
</dbReference>
<evidence type="ECO:0000256" key="10">
    <source>
        <dbReference type="ARBA" id="ARBA00055605"/>
    </source>
</evidence>
<feature type="domain" description="Transketolase-like pyrimidine-binding" evidence="12">
    <location>
        <begin position="320"/>
        <end position="485"/>
    </location>
</feature>
<dbReference type="CDD" id="cd07033">
    <property type="entry name" value="TPP_PYR_DXS_TK_like"/>
    <property type="match status" value="1"/>
</dbReference>
<feature type="binding site" evidence="11">
    <location>
        <begin position="120"/>
        <end position="122"/>
    </location>
    <ligand>
        <name>thiamine diphosphate</name>
        <dbReference type="ChEBI" id="CHEBI:58937"/>
    </ligand>
</feature>
<dbReference type="AlphaFoldDB" id="A0A239E2L5"/>
<dbReference type="UniPathway" id="UPA00064">
    <property type="reaction ID" value="UER00091"/>
</dbReference>
<dbReference type="InterPro" id="IPR029061">
    <property type="entry name" value="THDP-binding"/>
</dbReference>
<keyword evidence="6 11" id="KW-0460">Magnesium</keyword>
<dbReference type="GO" id="GO:0008661">
    <property type="term" value="F:1-deoxy-D-xylulose-5-phosphate synthase activity"/>
    <property type="evidence" value="ECO:0007669"/>
    <property type="project" value="UniProtKB-UniRule"/>
</dbReference>
<dbReference type="OrthoDB" id="9803371at2"/>
<comment type="catalytic activity">
    <reaction evidence="11">
        <text>D-glyceraldehyde 3-phosphate + pyruvate + H(+) = 1-deoxy-D-xylulose 5-phosphate + CO2</text>
        <dbReference type="Rhea" id="RHEA:12605"/>
        <dbReference type="ChEBI" id="CHEBI:15361"/>
        <dbReference type="ChEBI" id="CHEBI:15378"/>
        <dbReference type="ChEBI" id="CHEBI:16526"/>
        <dbReference type="ChEBI" id="CHEBI:57792"/>
        <dbReference type="ChEBI" id="CHEBI:59776"/>
        <dbReference type="EC" id="2.2.1.7"/>
    </reaction>
</comment>
<dbReference type="PANTHER" id="PTHR43322:SF5">
    <property type="entry name" value="1-DEOXY-D-XYLULOSE-5-PHOSPHATE SYNTHASE, CHLOROPLASTIC"/>
    <property type="match status" value="1"/>
</dbReference>
<feature type="binding site" evidence="11">
    <location>
        <position position="289"/>
    </location>
    <ligand>
        <name>thiamine diphosphate</name>
        <dbReference type="ChEBI" id="CHEBI:58937"/>
    </ligand>
</feature>
<dbReference type="NCBIfam" id="TIGR00204">
    <property type="entry name" value="dxs"/>
    <property type="match status" value="1"/>
</dbReference>
<dbReference type="EMBL" id="FZOS01000005">
    <property type="protein sequence ID" value="SNS38528.1"/>
    <property type="molecule type" value="Genomic_DNA"/>
</dbReference>
<evidence type="ECO:0000259" key="12">
    <source>
        <dbReference type="SMART" id="SM00861"/>
    </source>
</evidence>
<comment type="pathway">
    <text evidence="1 11">Metabolic intermediate biosynthesis; 1-deoxy-D-xylulose 5-phosphate biosynthesis; 1-deoxy-D-xylulose 5-phosphate from D-glyceraldehyde 3-phosphate and pyruvate: step 1/1.</text>
</comment>
<dbReference type="GO" id="GO:0009228">
    <property type="term" value="P:thiamine biosynthetic process"/>
    <property type="evidence" value="ECO:0007669"/>
    <property type="project" value="UniProtKB-UniRule"/>
</dbReference>
<comment type="cofactor">
    <cofactor evidence="11">
        <name>Mg(2+)</name>
        <dbReference type="ChEBI" id="CHEBI:18420"/>
    </cofactor>
    <text evidence="11">Binds 1 Mg(2+) ion per subunit.</text>
</comment>
<evidence type="ECO:0000256" key="5">
    <source>
        <dbReference type="ARBA" id="ARBA00022723"/>
    </source>
</evidence>
<evidence type="ECO:0000256" key="6">
    <source>
        <dbReference type="ARBA" id="ARBA00022842"/>
    </source>
</evidence>
<dbReference type="NCBIfam" id="NF003933">
    <property type="entry name" value="PRK05444.2-2"/>
    <property type="match status" value="1"/>
</dbReference>
<evidence type="ECO:0000256" key="8">
    <source>
        <dbReference type="ARBA" id="ARBA00023052"/>
    </source>
</evidence>
<reference evidence="14" key="1">
    <citation type="submission" date="2017-06" db="EMBL/GenBank/DDBJ databases">
        <authorList>
            <person name="Varghese N."/>
            <person name="Submissions S."/>
        </authorList>
    </citation>
    <scope>NUCLEOTIDE SEQUENCE [LARGE SCALE GENOMIC DNA]</scope>
    <source>
        <strain evidence="14">LNB2</strain>
    </source>
</reference>
<dbReference type="GO" id="GO:0016114">
    <property type="term" value="P:terpenoid biosynthetic process"/>
    <property type="evidence" value="ECO:0007669"/>
    <property type="project" value="UniProtKB-UniRule"/>
</dbReference>
<dbReference type="HAMAP" id="MF_00315">
    <property type="entry name" value="DXP_synth"/>
    <property type="match status" value="1"/>
</dbReference>
<keyword evidence="5 11" id="KW-0479">Metal-binding</keyword>
<name>A0A239E2L5_9SPHN</name>
<organism evidence="13 14">
    <name type="scientific">Edaphosphingomonas laterariae</name>
    <dbReference type="NCBI Taxonomy" id="861865"/>
    <lineage>
        <taxon>Bacteria</taxon>
        <taxon>Pseudomonadati</taxon>
        <taxon>Pseudomonadota</taxon>
        <taxon>Alphaproteobacteria</taxon>
        <taxon>Sphingomonadales</taxon>
        <taxon>Rhizorhabdaceae</taxon>
        <taxon>Edaphosphingomonas</taxon>
    </lineage>
</organism>
<dbReference type="Gene3D" id="3.40.50.920">
    <property type="match status" value="1"/>
</dbReference>
<dbReference type="Proteomes" id="UP000198281">
    <property type="component" value="Unassembled WGS sequence"/>
</dbReference>
<evidence type="ECO:0000256" key="7">
    <source>
        <dbReference type="ARBA" id="ARBA00022977"/>
    </source>
</evidence>
<keyword evidence="8 11" id="KW-0786">Thiamine pyrophosphate</keyword>
<sequence>MSERPKTPLLDKADTPEELRKLKPEQLPELARELRDEMISAVSVTGGHLGAGLGVVELTVALHYVFDTPNDVLIWDVGHQAYPHKILTGRRDRIRTLRQGGGLSGFTKRSESEYDPFGAAHSSTSISAALGFAVANKLADKPGKAIAVIGDGAMSAGMAYEAMNNAEQAGNRLVVILNDNDMSIAPPVGGLSASLARLVSSRPFLSLRDLAKRLARKLPRPLHDAARKTDEFARGMTMGGTLFEELGFYYVGPIDGHNLDHLIPILENVRDAAEGPILIHVVTQKGKGYAPAEAAADKYHGVQKFDVVSGVQAKAPPGPPSYTGVFANALIAEAKRDETVCAITAAMPSGTGLDKFAATFPDRSFDVGIAEQHAVTFAAGLAAQGYRPFCAIYSTFLQRAYDQVVHDVAIQNLPVRFAIDRAGLVGADGATHAGSFDISYLASLPNFVVMAAADEAELTHMVHTMALHDSGPIAVRYPRGNGTGVAIPETPLQLPIGKGRVIREGKSVAILSLGTRLAEAEKAADQLDALGLSTTVADLRFAKPLDEALIRRLLTTHDVAVTIEEGSIGGLGAHVLTLASDEGLIDGGLKLRTLRLPDVFQDHDKPEKQYEDAGLDAEAIVATVLAALRRNNVGVIEGARA</sequence>
<evidence type="ECO:0000256" key="4">
    <source>
        <dbReference type="ARBA" id="ARBA00022679"/>
    </source>
</evidence>
<dbReference type="SUPFAM" id="SSF52922">
    <property type="entry name" value="TK C-terminal domain-like"/>
    <property type="match status" value="1"/>
</dbReference>
<dbReference type="GO" id="GO:0030976">
    <property type="term" value="F:thiamine pyrophosphate binding"/>
    <property type="evidence" value="ECO:0007669"/>
    <property type="project" value="UniProtKB-UniRule"/>
</dbReference>
<dbReference type="RefSeq" id="WP_089218873.1">
    <property type="nucleotide sequence ID" value="NZ_FZOS01000005.1"/>
</dbReference>
<dbReference type="Pfam" id="PF13292">
    <property type="entry name" value="DXP_synthase_N"/>
    <property type="match status" value="1"/>
</dbReference>
<keyword evidence="14" id="KW-1185">Reference proteome</keyword>
<protein>
    <recommendedName>
        <fullName evidence="11">1-deoxy-D-xylulose-5-phosphate synthase</fullName>
        <ecNumber evidence="11">2.2.1.7</ecNumber>
    </recommendedName>
    <alternativeName>
        <fullName evidence="11">1-deoxyxylulose-5-phosphate synthase</fullName>
        <shortName evidence="11">DXP synthase</shortName>
        <shortName evidence="11">DXPS</shortName>
    </alternativeName>
</protein>
<accession>A0A239E2L5</accession>
<comment type="cofactor">
    <cofactor evidence="11">
        <name>thiamine diphosphate</name>
        <dbReference type="ChEBI" id="CHEBI:58937"/>
    </cofactor>
    <text evidence="11">Binds 1 thiamine pyrophosphate per subunit.</text>
</comment>
<evidence type="ECO:0000313" key="13">
    <source>
        <dbReference type="EMBL" id="SNS38528.1"/>
    </source>
</evidence>
<dbReference type="CDD" id="cd02007">
    <property type="entry name" value="TPP_DXS"/>
    <property type="match status" value="1"/>
</dbReference>
<feature type="binding site" evidence="11">
    <location>
        <position position="180"/>
    </location>
    <ligand>
        <name>Mg(2+)</name>
        <dbReference type="ChEBI" id="CHEBI:18420"/>
    </ligand>
</feature>
<dbReference type="SMART" id="SM00861">
    <property type="entry name" value="Transket_pyr"/>
    <property type="match status" value="1"/>
</dbReference>
<dbReference type="Pfam" id="PF02780">
    <property type="entry name" value="Transketolase_C"/>
    <property type="match status" value="1"/>
</dbReference>
<dbReference type="InterPro" id="IPR005477">
    <property type="entry name" value="Dxylulose-5-P_synthase"/>
</dbReference>
<evidence type="ECO:0000313" key="14">
    <source>
        <dbReference type="Proteomes" id="UP000198281"/>
    </source>
</evidence>
<keyword evidence="9 11" id="KW-0414">Isoprene biosynthesis</keyword>
<dbReference type="Pfam" id="PF02779">
    <property type="entry name" value="Transket_pyr"/>
    <property type="match status" value="1"/>
</dbReference>
<feature type="binding site" evidence="11">
    <location>
        <position position="79"/>
    </location>
    <ligand>
        <name>thiamine diphosphate</name>
        <dbReference type="ChEBI" id="CHEBI:58937"/>
    </ligand>
</feature>
<evidence type="ECO:0000256" key="2">
    <source>
        <dbReference type="ARBA" id="ARBA00011081"/>
    </source>
</evidence>
<dbReference type="InterPro" id="IPR009014">
    <property type="entry name" value="Transketo_C/PFOR_II"/>
</dbReference>
<feature type="binding site" evidence="11">
    <location>
        <position position="371"/>
    </location>
    <ligand>
        <name>thiamine diphosphate</name>
        <dbReference type="ChEBI" id="CHEBI:58937"/>
    </ligand>
</feature>
<dbReference type="Gene3D" id="3.40.50.970">
    <property type="match status" value="2"/>
</dbReference>
<dbReference type="InterPro" id="IPR005475">
    <property type="entry name" value="Transketolase-like_Pyr-bd"/>
</dbReference>
<evidence type="ECO:0000256" key="3">
    <source>
        <dbReference type="ARBA" id="ARBA00011738"/>
    </source>
</evidence>
<keyword evidence="4 11" id="KW-0808">Transferase</keyword>
<dbReference type="GO" id="GO:0000287">
    <property type="term" value="F:magnesium ion binding"/>
    <property type="evidence" value="ECO:0007669"/>
    <property type="project" value="UniProtKB-UniRule"/>
</dbReference>
<comment type="function">
    <text evidence="10 11">Catalyzes the acyloin condensation reaction between C atoms 2 and 3 of pyruvate and glyceraldehyde 3-phosphate to yield 1-deoxy-D-xylulose-5-phosphate (DXP).</text>
</comment>
<feature type="binding site" evidence="11">
    <location>
        <begin position="152"/>
        <end position="153"/>
    </location>
    <ligand>
        <name>thiamine diphosphate</name>
        <dbReference type="ChEBI" id="CHEBI:58937"/>
    </ligand>
</feature>